<dbReference type="RefSeq" id="WP_264336054.1">
    <property type="nucleotide sequence ID" value="NZ_JAOZFE010000002.1"/>
</dbReference>
<protein>
    <submittedName>
        <fullName evidence="1">Uncharacterized protein</fullName>
    </submittedName>
</protein>
<evidence type="ECO:0000313" key="2">
    <source>
        <dbReference type="Proteomes" id="UP001526225"/>
    </source>
</evidence>
<keyword evidence="2" id="KW-1185">Reference proteome</keyword>
<comment type="caution">
    <text evidence="1">The sequence shown here is derived from an EMBL/GenBank/DDBJ whole genome shotgun (WGS) entry which is preliminary data.</text>
</comment>
<dbReference type="Proteomes" id="UP001526225">
    <property type="component" value="Unassembled WGS sequence"/>
</dbReference>
<reference evidence="1 2" key="1">
    <citation type="submission" date="2022-10" db="EMBL/GenBank/DDBJ databases">
        <title>Weissella fermenti sp. nov., isolated from fermented cabbage.</title>
        <authorList>
            <person name="Lee J.K."/>
            <person name="Baek J.H."/>
            <person name="Choi D.G."/>
            <person name="Kim J.M."/>
            <person name="Jeon C.O."/>
        </authorList>
    </citation>
    <scope>NUCLEOTIDE SEQUENCE [LARGE SCALE GENOMIC DNA]</scope>
    <source>
        <strain evidence="1 2">KACC 18534</strain>
    </source>
</reference>
<gene>
    <name evidence="1" type="ORF">OIT44_02745</name>
</gene>
<sequence>MDIFTKKVVPEISKLRTVCKEKLNDELTVIEREVEKQLQIEHLLLDKKSTKQETSQYELALREQLITNIQSELGYIDVFLELEYLSIYINYDVVLDEVVYVNMSHLVLLFMDESQGAFNKVKTSNQCFEGLTKLYTNWSKRKAKEKI</sequence>
<name>A0ABT3E432_9LACO</name>
<evidence type="ECO:0000313" key="1">
    <source>
        <dbReference type="EMBL" id="MCW0952989.1"/>
    </source>
</evidence>
<dbReference type="EMBL" id="JAOZFE010000002">
    <property type="protein sequence ID" value="MCW0952989.1"/>
    <property type="molecule type" value="Genomic_DNA"/>
</dbReference>
<organism evidence="1 2">
    <name type="scientific">Weissella ceti</name>
    <dbReference type="NCBI Taxonomy" id="759620"/>
    <lineage>
        <taxon>Bacteria</taxon>
        <taxon>Bacillati</taxon>
        <taxon>Bacillota</taxon>
        <taxon>Bacilli</taxon>
        <taxon>Lactobacillales</taxon>
        <taxon>Lactobacillaceae</taxon>
        <taxon>Weissella</taxon>
    </lineage>
</organism>
<accession>A0ABT3E432</accession>
<proteinExistence type="predicted"/>